<sequence>MDRPSAAGLVATAIATAQRSHPTPPVAVPDGSGTGRSLPPYLLIIASLCSLFATLLSLTSIYSHLKNYRKPHLQRFVVRLILIVPIYSTSSAIGLFSLPAAFLIDLIRDLYEAFAIYCFFELLVAYLGGERSVLVLMIGRRPIQHPWPFRIFLREMDMSDPYTFLAIKRGILQYVQIKPILAASTVILKTFGRYEEGELSAGNGYTYVSTVYNISIFLSLYCLAIFWQALSQELEPFRPTAKFLTVKGVVFATFWQGWAISVLVAAGLVKHIGPITDPSFLGLGLQDFLLCLEMPLFALGHMYAFSPADYVDSWATHQARLPIIYALRDSLGGRDVLEDSLTTIRGTGYGYQTFEPSQGAVHQGLARSRRLHAGLRYTAGGKGKYFLPTRSGPHTNGPWAAEGTRLQGPLAAMRRWMEDRRMREGGFAPMTEDEEAGVLHENPDDAEHEGDEDEQTRREKAEAAARRMGAGIENGLRFFTASAEGAQSGTGSGGVGGDGGDSVSLGFHTPTSQGSEQNLYAKARSLEHGDYAFPTIACGPEEQRKRQHREEEEWLLGGSTRGSKGKGRGKSTGTKERRKRVEGWLERARGLMGESNESGEEAADRDDDIIEVKGKKRPSALKKDREEDAEERQRRPKIAKKSNKSDSSSSSSRKKKEEEEGGDDRKGGGEGQVAISSKTQHAKSGDSSKANHAKSVWGAWGESFSKSKGSKIASDHAQEQSRRPSNAADESHDTNADESLASTQPGDDDHIDEEEDHGAVDLIISDPRAEERKRDTDRRRGDPALRARGYGSGAGDKVFRRIWTGDDNDRGGATGPKGSAAPSDKGAGTNSRSKQVQTPHASRTSSSSSAQLKAAAPPPTHKAGVDAMEGQLSTEIEAPGESSSSSSSKGSSSDGAKTELEAHPDKAPSPHGKHSSATTISTPASSAANAATASHASHMPVYERHDWAWHAAGQGGGQDQENPWA</sequence>
<keyword evidence="8" id="KW-1185">Reference proteome</keyword>
<feature type="compositionally biased region" description="Polar residues" evidence="5">
    <location>
        <begin position="828"/>
        <end position="838"/>
    </location>
</feature>
<dbReference type="GeneID" id="37029001"/>
<feature type="transmembrane region" description="Helical" evidence="6">
    <location>
        <begin position="210"/>
        <end position="229"/>
    </location>
</feature>
<feature type="compositionally biased region" description="Low complexity" evidence="5">
    <location>
        <begin position="839"/>
        <end position="855"/>
    </location>
</feature>
<evidence type="ECO:0000313" key="7">
    <source>
        <dbReference type="EMBL" id="PWN24617.1"/>
    </source>
</evidence>
<evidence type="ECO:0000256" key="6">
    <source>
        <dbReference type="SAM" id="Phobius"/>
    </source>
</evidence>
<feature type="compositionally biased region" description="Gly residues" evidence="5">
    <location>
        <begin position="488"/>
        <end position="500"/>
    </location>
</feature>
<keyword evidence="3 6" id="KW-1133">Transmembrane helix</keyword>
<feature type="compositionally biased region" description="Basic and acidic residues" evidence="5">
    <location>
        <begin position="767"/>
        <end position="785"/>
    </location>
</feature>
<name>A0A316UH17_9BASI</name>
<keyword evidence="4 6" id="KW-0472">Membrane</keyword>
<dbReference type="Pfam" id="PF03619">
    <property type="entry name" value="Solute_trans_a"/>
    <property type="match status" value="1"/>
</dbReference>
<dbReference type="SMART" id="SM01417">
    <property type="entry name" value="Solute_trans_a"/>
    <property type="match status" value="1"/>
</dbReference>
<comment type="subcellular location">
    <subcellularLocation>
        <location evidence="1">Membrane</location>
        <topology evidence="1">Multi-pass membrane protein</topology>
    </subcellularLocation>
</comment>
<feature type="transmembrane region" description="Helical" evidence="6">
    <location>
        <begin position="77"/>
        <end position="104"/>
    </location>
</feature>
<dbReference type="Proteomes" id="UP000245884">
    <property type="component" value="Unassembled WGS sequence"/>
</dbReference>
<feature type="region of interest" description="Disordered" evidence="5">
    <location>
        <begin position="484"/>
        <end position="515"/>
    </location>
</feature>
<gene>
    <name evidence="7" type="ORF">BDZ90DRAFT_234888</name>
</gene>
<dbReference type="InterPro" id="IPR005178">
    <property type="entry name" value="Ostalpha/TMEM184C"/>
</dbReference>
<evidence type="ECO:0000256" key="3">
    <source>
        <dbReference type="ARBA" id="ARBA00022989"/>
    </source>
</evidence>
<evidence type="ECO:0000256" key="1">
    <source>
        <dbReference type="ARBA" id="ARBA00004141"/>
    </source>
</evidence>
<feature type="compositionally biased region" description="Acidic residues" evidence="5">
    <location>
        <begin position="597"/>
        <end position="609"/>
    </location>
</feature>
<dbReference type="GO" id="GO:0016020">
    <property type="term" value="C:membrane"/>
    <property type="evidence" value="ECO:0007669"/>
    <property type="project" value="UniProtKB-SubCell"/>
</dbReference>
<feature type="region of interest" description="Disordered" evidence="5">
    <location>
        <begin position="428"/>
        <end position="466"/>
    </location>
</feature>
<keyword evidence="2 6" id="KW-0812">Transmembrane</keyword>
<accession>A0A316UH17</accession>
<dbReference type="EMBL" id="KZ819680">
    <property type="protein sequence ID" value="PWN24617.1"/>
    <property type="molecule type" value="Genomic_DNA"/>
</dbReference>
<feature type="compositionally biased region" description="Basic and acidic residues" evidence="5">
    <location>
        <begin position="713"/>
        <end position="722"/>
    </location>
</feature>
<feature type="compositionally biased region" description="Low complexity" evidence="5">
    <location>
        <begin position="882"/>
        <end position="893"/>
    </location>
</feature>
<evidence type="ECO:0000256" key="2">
    <source>
        <dbReference type="ARBA" id="ARBA00022692"/>
    </source>
</evidence>
<organism evidence="7 8">
    <name type="scientific">Jaminaea rosea</name>
    <dbReference type="NCBI Taxonomy" id="1569628"/>
    <lineage>
        <taxon>Eukaryota</taxon>
        <taxon>Fungi</taxon>
        <taxon>Dikarya</taxon>
        <taxon>Basidiomycota</taxon>
        <taxon>Ustilaginomycotina</taxon>
        <taxon>Exobasidiomycetes</taxon>
        <taxon>Microstromatales</taxon>
        <taxon>Microstromatales incertae sedis</taxon>
        <taxon>Jaminaea</taxon>
    </lineage>
</organism>
<evidence type="ECO:0000256" key="4">
    <source>
        <dbReference type="ARBA" id="ARBA00023136"/>
    </source>
</evidence>
<dbReference type="STRING" id="1569628.A0A316UH17"/>
<feature type="transmembrane region" description="Helical" evidence="6">
    <location>
        <begin position="41"/>
        <end position="65"/>
    </location>
</feature>
<dbReference type="PANTHER" id="PTHR23423">
    <property type="entry name" value="ORGANIC SOLUTE TRANSPORTER-RELATED"/>
    <property type="match status" value="1"/>
</dbReference>
<feature type="compositionally biased region" description="Basic and acidic residues" evidence="5">
    <location>
        <begin position="797"/>
        <end position="810"/>
    </location>
</feature>
<protein>
    <submittedName>
        <fullName evidence="7">DUF300-domain-containing protein</fullName>
    </submittedName>
</protein>
<feature type="compositionally biased region" description="Basic and acidic residues" evidence="5">
    <location>
        <begin position="896"/>
        <end position="908"/>
    </location>
</feature>
<dbReference type="OrthoDB" id="5348404at2759"/>
<feature type="region of interest" description="Disordered" evidence="5">
    <location>
        <begin position="539"/>
        <end position="938"/>
    </location>
</feature>
<feature type="compositionally biased region" description="Basic and acidic residues" evidence="5">
    <location>
        <begin position="573"/>
        <end position="589"/>
    </location>
</feature>
<feature type="compositionally biased region" description="Low complexity" evidence="5">
    <location>
        <begin position="915"/>
        <end position="937"/>
    </location>
</feature>
<reference evidence="7 8" key="1">
    <citation type="journal article" date="2018" name="Mol. Biol. Evol.">
        <title>Broad Genomic Sampling Reveals a Smut Pathogenic Ancestry of the Fungal Clade Ustilaginomycotina.</title>
        <authorList>
            <person name="Kijpornyongpan T."/>
            <person name="Mondo S.J."/>
            <person name="Barry K."/>
            <person name="Sandor L."/>
            <person name="Lee J."/>
            <person name="Lipzen A."/>
            <person name="Pangilinan J."/>
            <person name="LaButti K."/>
            <person name="Hainaut M."/>
            <person name="Henrissat B."/>
            <person name="Grigoriev I.V."/>
            <person name="Spatafora J.W."/>
            <person name="Aime M.C."/>
        </authorList>
    </citation>
    <scope>NUCLEOTIDE SEQUENCE [LARGE SCALE GENOMIC DNA]</scope>
    <source>
        <strain evidence="7 8">MCA 5214</strain>
    </source>
</reference>
<dbReference type="AlphaFoldDB" id="A0A316UH17"/>
<proteinExistence type="predicted"/>
<feature type="compositionally biased region" description="Basic and acidic residues" evidence="5">
    <location>
        <begin position="455"/>
        <end position="465"/>
    </location>
</feature>
<evidence type="ECO:0000256" key="5">
    <source>
        <dbReference type="SAM" id="MobiDB-lite"/>
    </source>
</evidence>
<evidence type="ECO:0000313" key="8">
    <source>
        <dbReference type="Proteomes" id="UP000245884"/>
    </source>
</evidence>
<feature type="compositionally biased region" description="Basic and acidic residues" evidence="5">
    <location>
        <begin position="541"/>
        <end position="551"/>
    </location>
</feature>
<feature type="compositionally biased region" description="Basic and acidic residues" evidence="5">
    <location>
        <begin position="655"/>
        <end position="668"/>
    </location>
</feature>
<dbReference type="RefSeq" id="XP_025359229.1">
    <property type="nucleotide sequence ID" value="XM_025507178.1"/>
</dbReference>
<feature type="transmembrane region" description="Helical" evidence="6">
    <location>
        <begin position="110"/>
        <end position="128"/>
    </location>
</feature>